<evidence type="ECO:0000313" key="2">
    <source>
        <dbReference type="Proteomes" id="UP000813824"/>
    </source>
</evidence>
<accession>A0A8K0UIM1</accession>
<dbReference type="Proteomes" id="UP000813824">
    <property type="component" value="Unassembled WGS sequence"/>
</dbReference>
<dbReference type="AlphaFoldDB" id="A0A8K0UIM1"/>
<protein>
    <recommendedName>
        <fullName evidence="3">F-box domain-containing protein</fullName>
    </recommendedName>
</protein>
<name>A0A8K0UIM1_9AGAR</name>
<comment type="caution">
    <text evidence="1">The sequence shown here is derived from an EMBL/GenBank/DDBJ whole genome shotgun (WGS) entry which is preliminary data.</text>
</comment>
<dbReference type="SUPFAM" id="SSF52047">
    <property type="entry name" value="RNI-like"/>
    <property type="match status" value="1"/>
</dbReference>
<evidence type="ECO:0000313" key="1">
    <source>
        <dbReference type="EMBL" id="KAH8092227.1"/>
    </source>
</evidence>
<sequence>MQATLDPSTLIIPSILDGTPVSPSLPQLDISVRAQNETFRLPLEVCELIIDIAAEFWDYFDFLAQPRRTTLRSCALTCKAWLPRCRYHLFYASDLLESSEHLLGYVGMLRAHPELTSLVRRLRISGSFDDSKAYWINSLPILLSPLLPNLNHVVYTAQVSKHLAPFHPTFFRLLSTFRPVTQLHYTCNAKQPFDNFAKFVLAFRNLERLHVDGESEWILEKPNFDQAVVERPPLVTRRSWDKLLPLHHLHTSPYLVQRNLIHVVEFVLQRIDVTALKTIEIWDIRWREKDGEGIRAVGDLINACPNLRRVLLHITLLGGKAKNPGYISLGNNTQLRKLELQINYLPDSLPMFQQILSSISSPHLNHLTLRFNADARDIEHVVATSPNHIDDVLTLGRFKGLNVLSTDIPAMYWPKLFRRTSQRGGLLLEQVERMESERLHELRHHVK</sequence>
<dbReference type="OrthoDB" id="2788229at2759"/>
<reference evidence="1" key="1">
    <citation type="journal article" date="2021" name="New Phytol.">
        <title>Evolutionary innovations through gain and loss of genes in the ectomycorrhizal Boletales.</title>
        <authorList>
            <person name="Wu G."/>
            <person name="Miyauchi S."/>
            <person name="Morin E."/>
            <person name="Kuo A."/>
            <person name="Drula E."/>
            <person name="Varga T."/>
            <person name="Kohler A."/>
            <person name="Feng B."/>
            <person name="Cao Y."/>
            <person name="Lipzen A."/>
            <person name="Daum C."/>
            <person name="Hundley H."/>
            <person name="Pangilinan J."/>
            <person name="Johnson J."/>
            <person name="Barry K."/>
            <person name="LaButti K."/>
            <person name="Ng V."/>
            <person name="Ahrendt S."/>
            <person name="Min B."/>
            <person name="Choi I.G."/>
            <person name="Park H."/>
            <person name="Plett J.M."/>
            <person name="Magnuson J."/>
            <person name="Spatafora J.W."/>
            <person name="Nagy L.G."/>
            <person name="Henrissat B."/>
            <person name="Grigoriev I.V."/>
            <person name="Yang Z.L."/>
            <person name="Xu J."/>
            <person name="Martin F.M."/>
        </authorList>
    </citation>
    <scope>NUCLEOTIDE SEQUENCE</scope>
    <source>
        <strain evidence="1">KKN 215</strain>
    </source>
</reference>
<proteinExistence type="predicted"/>
<keyword evidence="2" id="KW-1185">Reference proteome</keyword>
<dbReference type="EMBL" id="JAEVFJ010000033">
    <property type="protein sequence ID" value="KAH8092227.1"/>
    <property type="molecule type" value="Genomic_DNA"/>
</dbReference>
<gene>
    <name evidence="1" type="ORF">BXZ70DRAFT_464961</name>
</gene>
<organism evidence="1 2">
    <name type="scientific">Cristinia sonorae</name>
    <dbReference type="NCBI Taxonomy" id="1940300"/>
    <lineage>
        <taxon>Eukaryota</taxon>
        <taxon>Fungi</taxon>
        <taxon>Dikarya</taxon>
        <taxon>Basidiomycota</taxon>
        <taxon>Agaricomycotina</taxon>
        <taxon>Agaricomycetes</taxon>
        <taxon>Agaricomycetidae</taxon>
        <taxon>Agaricales</taxon>
        <taxon>Pleurotineae</taxon>
        <taxon>Stephanosporaceae</taxon>
        <taxon>Cristinia</taxon>
    </lineage>
</organism>
<evidence type="ECO:0008006" key="3">
    <source>
        <dbReference type="Google" id="ProtNLM"/>
    </source>
</evidence>